<dbReference type="InterPro" id="IPR000792">
    <property type="entry name" value="Tscrpt_reg_LuxR_C"/>
</dbReference>
<dbReference type="PANTHER" id="PTHR44688:SF16">
    <property type="entry name" value="DNA-BINDING TRANSCRIPTIONAL ACTIVATOR DEVR_DOSR"/>
    <property type="match status" value="1"/>
</dbReference>
<feature type="transmembrane region" description="Helical" evidence="4">
    <location>
        <begin position="326"/>
        <end position="348"/>
    </location>
</feature>
<keyword evidence="4" id="KW-0472">Membrane</keyword>
<keyword evidence="3" id="KW-0804">Transcription</keyword>
<feature type="transmembrane region" description="Helical" evidence="4">
    <location>
        <begin position="145"/>
        <end position="164"/>
    </location>
</feature>
<evidence type="ECO:0000256" key="2">
    <source>
        <dbReference type="ARBA" id="ARBA00023125"/>
    </source>
</evidence>
<evidence type="ECO:0000256" key="4">
    <source>
        <dbReference type="SAM" id="Phobius"/>
    </source>
</evidence>
<dbReference type="InterPro" id="IPR036388">
    <property type="entry name" value="WH-like_DNA-bd_sf"/>
</dbReference>
<dbReference type="PRINTS" id="PR00038">
    <property type="entry name" value="HTHLUXR"/>
</dbReference>
<feature type="transmembrane region" description="Helical" evidence="4">
    <location>
        <begin position="170"/>
        <end position="187"/>
    </location>
</feature>
<evidence type="ECO:0000259" key="5">
    <source>
        <dbReference type="PROSITE" id="PS50043"/>
    </source>
</evidence>
<accession>A0ABN6MLW7</accession>
<keyword evidence="1" id="KW-0805">Transcription regulation</keyword>
<keyword evidence="7" id="KW-1185">Reference proteome</keyword>
<dbReference type="SUPFAM" id="SSF46894">
    <property type="entry name" value="C-terminal effector domain of the bipartite response regulators"/>
    <property type="match status" value="1"/>
</dbReference>
<dbReference type="EMBL" id="AP025564">
    <property type="protein sequence ID" value="BDE97677.1"/>
    <property type="molecule type" value="Genomic_DNA"/>
</dbReference>
<dbReference type="PANTHER" id="PTHR44688">
    <property type="entry name" value="DNA-BINDING TRANSCRIPTIONAL ACTIVATOR DEVR_DOSR"/>
    <property type="match status" value="1"/>
</dbReference>
<dbReference type="CDD" id="cd06170">
    <property type="entry name" value="LuxR_C_like"/>
    <property type="match status" value="1"/>
</dbReference>
<evidence type="ECO:0000256" key="3">
    <source>
        <dbReference type="ARBA" id="ARBA00023163"/>
    </source>
</evidence>
<feature type="transmembrane region" description="Helical" evidence="4">
    <location>
        <begin position="241"/>
        <end position="260"/>
    </location>
</feature>
<evidence type="ECO:0000313" key="7">
    <source>
        <dbReference type="Proteomes" id="UP001320544"/>
    </source>
</evidence>
<dbReference type="PROSITE" id="PS50043">
    <property type="entry name" value="HTH_LUXR_2"/>
    <property type="match status" value="1"/>
</dbReference>
<feature type="transmembrane region" description="Helical" evidence="4">
    <location>
        <begin position="85"/>
        <end position="107"/>
    </location>
</feature>
<keyword evidence="4" id="KW-1133">Transmembrane helix</keyword>
<name>A0ABN6MLW7_9ACTN</name>
<dbReference type="Proteomes" id="UP001320544">
    <property type="component" value="Chromosome"/>
</dbReference>
<feature type="transmembrane region" description="Helical" evidence="4">
    <location>
        <begin position="113"/>
        <end position="138"/>
    </location>
</feature>
<feature type="transmembrane region" description="Helical" evidence="4">
    <location>
        <begin position="360"/>
        <end position="379"/>
    </location>
</feature>
<keyword evidence="4" id="KW-0812">Transmembrane</keyword>
<feature type="transmembrane region" description="Helical" evidence="4">
    <location>
        <begin position="24"/>
        <end position="42"/>
    </location>
</feature>
<dbReference type="Gene3D" id="1.10.10.10">
    <property type="entry name" value="Winged helix-like DNA-binding domain superfamily/Winged helix DNA-binding domain"/>
    <property type="match status" value="1"/>
</dbReference>
<proteinExistence type="predicted"/>
<feature type="transmembrane region" description="Helical" evidence="4">
    <location>
        <begin position="54"/>
        <end position="73"/>
    </location>
</feature>
<gene>
    <name evidence="6" type="ORF">CE91St30_30100</name>
</gene>
<evidence type="ECO:0000256" key="1">
    <source>
        <dbReference type="ARBA" id="ARBA00023015"/>
    </source>
</evidence>
<feature type="transmembrane region" description="Helical" evidence="4">
    <location>
        <begin position="267"/>
        <end position="286"/>
    </location>
</feature>
<feature type="domain" description="HTH luxR-type" evidence="5">
    <location>
        <begin position="409"/>
        <end position="474"/>
    </location>
</feature>
<dbReference type="InterPro" id="IPR016032">
    <property type="entry name" value="Sig_transdc_resp-reg_C-effctor"/>
</dbReference>
<dbReference type="Pfam" id="PF00196">
    <property type="entry name" value="GerE"/>
    <property type="match status" value="1"/>
</dbReference>
<protein>
    <recommendedName>
        <fullName evidence="5">HTH luxR-type domain-containing protein</fullName>
    </recommendedName>
</protein>
<organism evidence="6 7">
    <name type="scientific">Raoultibacter timonensis</name>
    <dbReference type="NCBI Taxonomy" id="1907662"/>
    <lineage>
        <taxon>Bacteria</taxon>
        <taxon>Bacillati</taxon>
        <taxon>Actinomycetota</taxon>
        <taxon>Coriobacteriia</taxon>
        <taxon>Eggerthellales</taxon>
        <taxon>Eggerthellaceae</taxon>
        <taxon>Raoultibacter</taxon>
    </lineage>
</organism>
<sequence length="483" mass="52440">MDRIGQAWSTAKEALKSCAAETKWYYFGSSLLVAIVTLTHYANGYRATAIGLSYADIICVTSIAVATLALAGVDSHALDRLRKPILLTSSLVAALGFVFLRTATVALPELYDAALIVSAVSVGLLIGTVAIFWFGLFVGQAVETVAFSLLVSIAIGCLISWFLLGMFWDRLVVGYTAVILLSGWTLSHTLDKRPNLSEKRMSDEKPSFAFLAGPLLTAFLFSFAFMLSVSFVGLESWHSDVGWSMLWPAALVLGIVSLFSKRVNIASLLYIALTLVVAGMLFASFLHIDESFIFSLATMGCAVNISYLIILLCSLGTRFAFNPHKLAALLLVTIFGGCLLGRPVALAVDALDQSGTLKTLLSICLIVGIIACTLVSMNNRTIQLYSKYRFKQQGKPSEKSIGSSSFITSYATEQSLGAREREALSLLLEGKTASEVADSMFIARGTAKAHIRHIYRKLDVHDRDELFELMRDIDPGFETPQSG</sequence>
<reference evidence="6 7" key="1">
    <citation type="submission" date="2022-01" db="EMBL/GenBank/DDBJ databases">
        <title>Novel bile acid biosynthetic pathways are enriched in the microbiome of centenarians.</title>
        <authorList>
            <person name="Sato Y."/>
            <person name="Atarashi K."/>
            <person name="Plichta R.D."/>
            <person name="Arai Y."/>
            <person name="Sasajima S."/>
            <person name="Kearney M.S."/>
            <person name="Suda W."/>
            <person name="Takeshita K."/>
            <person name="Sasaki T."/>
            <person name="Okamoto S."/>
            <person name="Skelly N.A."/>
            <person name="Okamura Y."/>
            <person name="Vlamakis H."/>
            <person name="Li Y."/>
            <person name="Tanoue T."/>
            <person name="Takei H."/>
            <person name="Nittono H."/>
            <person name="Narushima S."/>
            <person name="Irie J."/>
            <person name="Itoh H."/>
            <person name="Moriya K."/>
            <person name="Sugiura Y."/>
            <person name="Suematsu M."/>
            <person name="Moritoki N."/>
            <person name="Shibata S."/>
            <person name="Littman R.D."/>
            <person name="Fischbach A.M."/>
            <person name="Uwamino Y."/>
            <person name="Inoue T."/>
            <person name="Honda A."/>
            <person name="Hattori M."/>
            <person name="Murai T."/>
            <person name="Xavier J.R."/>
            <person name="Hirose N."/>
            <person name="Honda K."/>
        </authorList>
    </citation>
    <scope>NUCLEOTIDE SEQUENCE [LARGE SCALE GENOMIC DNA]</scope>
    <source>
        <strain evidence="6 7">CE91-St30</strain>
    </source>
</reference>
<dbReference type="SMART" id="SM00421">
    <property type="entry name" value="HTH_LUXR"/>
    <property type="match status" value="1"/>
</dbReference>
<evidence type="ECO:0000313" key="6">
    <source>
        <dbReference type="EMBL" id="BDE97677.1"/>
    </source>
</evidence>
<keyword evidence="2" id="KW-0238">DNA-binding</keyword>
<feature type="transmembrane region" description="Helical" evidence="4">
    <location>
        <begin position="292"/>
        <end position="314"/>
    </location>
</feature>
<feature type="transmembrane region" description="Helical" evidence="4">
    <location>
        <begin position="208"/>
        <end position="229"/>
    </location>
</feature>
<dbReference type="RefSeq" id="WP_244387070.1">
    <property type="nucleotide sequence ID" value="NZ_AP025564.1"/>
</dbReference>